<dbReference type="GeneID" id="38128161"/>
<feature type="compositionally biased region" description="Pro residues" evidence="1">
    <location>
        <begin position="43"/>
        <end position="52"/>
    </location>
</feature>
<gene>
    <name evidence="2" type="ORF">CDV56_106187</name>
</gene>
<dbReference type="AlphaFoldDB" id="A0A397GY06"/>
<accession>A0A397GY06</accession>
<sequence>MTDQSKKRRAAVTATTGSDSKRPRRAKPEDSDSDEPIALDQIPPHPPSPPLPRSTRATAPAPAARRVAPPLISTGSIVATYSPCIRCVKKWTEDDSTICHRDAALGKCRSCSRAGVECSRLPPPFYGPFSAAQKLTGRARRRACVGMKNALEAYERKNDEGTPTRENASAKKEEDKLAAKGWVIC</sequence>
<dbReference type="OrthoDB" id="4474479at2759"/>
<dbReference type="Proteomes" id="UP000215305">
    <property type="component" value="Unassembled WGS sequence"/>
</dbReference>
<reference evidence="2" key="1">
    <citation type="submission" date="2018-08" db="EMBL/GenBank/DDBJ databases">
        <title>Draft genome sequence of azole-resistant Aspergillus thermomutatus (Neosartorya pseudofischeri) strain HMR AF 39, isolated from a human nasal aspirate.</title>
        <authorList>
            <person name="Parent-Michaud M."/>
            <person name="Dufresne P.J."/>
            <person name="Fournier E."/>
            <person name="Martineau C."/>
            <person name="Moreira S."/>
            <person name="Perkins V."/>
            <person name="De Repentigny L."/>
            <person name="Dufresne S.F."/>
        </authorList>
    </citation>
    <scope>NUCLEOTIDE SEQUENCE [LARGE SCALE GENOMIC DNA]</scope>
    <source>
        <strain evidence="2">HMR AF 39</strain>
    </source>
</reference>
<feature type="compositionally biased region" description="Basic residues" evidence="1">
    <location>
        <begin position="1"/>
        <end position="10"/>
    </location>
</feature>
<comment type="caution">
    <text evidence="2">The sequence shown here is derived from an EMBL/GenBank/DDBJ whole genome shotgun (WGS) entry which is preliminary data.</text>
</comment>
<evidence type="ECO:0000313" key="3">
    <source>
        <dbReference type="Proteomes" id="UP000215305"/>
    </source>
</evidence>
<protein>
    <submittedName>
        <fullName evidence="2">Uncharacterized protein</fullName>
    </submittedName>
</protein>
<name>A0A397GY06_ASPTH</name>
<dbReference type="EMBL" id="NKHU02000096">
    <property type="protein sequence ID" value="RHZ55755.1"/>
    <property type="molecule type" value="Genomic_DNA"/>
</dbReference>
<proteinExistence type="predicted"/>
<feature type="region of interest" description="Disordered" evidence="1">
    <location>
        <begin position="1"/>
        <end position="67"/>
    </location>
</feature>
<dbReference type="RefSeq" id="XP_026614454.1">
    <property type="nucleotide sequence ID" value="XM_026759806.1"/>
</dbReference>
<feature type="region of interest" description="Disordered" evidence="1">
    <location>
        <begin position="156"/>
        <end position="175"/>
    </location>
</feature>
<keyword evidence="3" id="KW-1185">Reference proteome</keyword>
<evidence type="ECO:0000313" key="2">
    <source>
        <dbReference type="EMBL" id="RHZ55755.1"/>
    </source>
</evidence>
<organism evidence="2 3">
    <name type="scientific">Aspergillus thermomutatus</name>
    <name type="common">Neosartorya pseudofischeri</name>
    <dbReference type="NCBI Taxonomy" id="41047"/>
    <lineage>
        <taxon>Eukaryota</taxon>
        <taxon>Fungi</taxon>
        <taxon>Dikarya</taxon>
        <taxon>Ascomycota</taxon>
        <taxon>Pezizomycotina</taxon>
        <taxon>Eurotiomycetes</taxon>
        <taxon>Eurotiomycetidae</taxon>
        <taxon>Eurotiales</taxon>
        <taxon>Aspergillaceae</taxon>
        <taxon>Aspergillus</taxon>
        <taxon>Aspergillus subgen. Fumigati</taxon>
    </lineage>
</organism>
<evidence type="ECO:0000256" key="1">
    <source>
        <dbReference type="SAM" id="MobiDB-lite"/>
    </source>
</evidence>
<feature type="compositionally biased region" description="Low complexity" evidence="1">
    <location>
        <begin position="53"/>
        <end position="67"/>
    </location>
</feature>
<dbReference type="VEuPathDB" id="FungiDB:CDV56_106187"/>